<name>A0A0D0DBW6_9AGAM</name>
<protein>
    <submittedName>
        <fullName evidence="2">Uncharacterized protein</fullName>
    </submittedName>
</protein>
<organism evidence="2 3">
    <name type="scientific">Paxillus rubicundulus Ve08.2h10</name>
    <dbReference type="NCBI Taxonomy" id="930991"/>
    <lineage>
        <taxon>Eukaryota</taxon>
        <taxon>Fungi</taxon>
        <taxon>Dikarya</taxon>
        <taxon>Basidiomycota</taxon>
        <taxon>Agaricomycotina</taxon>
        <taxon>Agaricomycetes</taxon>
        <taxon>Agaricomycetidae</taxon>
        <taxon>Boletales</taxon>
        <taxon>Paxilineae</taxon>
        <taxon>Paxillaceae</taxon>
        <taxon>Paxillus</taxon>
    </lineage>
</organism>
<gene>
    <name evidence="2" type="ORF">PAXRUDRAFT_174823</name>
</gene>
<dbReference type="STRING" id="930991.A0A0D0DBW6"/>
<dbReference type="EMBL" id="KN828606">
    <property type="protein sequence ID" value="KIK74740.1"/>
    <property type="molecule type" value="Genomic_DNA"/>
</dbReference>
<evidence type="ECO:0000313" key="3">
    <source>
        <dbReference type="Proteomes" id="UP000054538"/>
    </source>
</evidence>
<dbReference type="AlphaFoldDB" id="A0A0D0DBW6"/>
<feature type="region of interest" description="Disordered" evidence="1">
    <location>
        <begin position="140"/>
        <end position="168"/>
    </location>
</feature>
<evidence type="ECO:0000313" key="2">
    <source>
        <dbReference type="EMBL" id="KIK74740.1"/>
    </source>
</evidence>
<reference evidence="2 3" key="1">
    <citation type="submission" date="2014-04" db="EMBL/GenBank/DDBJ databases">
        <authorList>
            <consortium name="DOE Joint Genome Institute"/>
            <person name="Kuo A."/>
            <person name="Kohler A."/>
            <person name="Jargeat P."/>
            <person name="Nagy L.G."/>
            <person name="Floudas D."/>
            <person name="Copeland A."/>
            <person name="Barry K.W."/>
            <person name="Cichocki N."/>
            <person name="Veneault-Fourrey C."/>
            <person name="LaButti K."/>
            <person name="Lindquist E.A."/>
            <person name="Lipzen A."/>
            <person name="Lundell T."/>
            <person name="Morin E."/>
            <person name="Murat C."/>
            <person name="Sun H."/>
            <person name="Tunlid A."/>
            <person name="Henrissat B."/>
            <person name="Grigoriev I.V."/>
            <person name="Hibbett D.S."/>
            <person name="Martin F."/>
            <person name="Nordberg H.P."/>
            <person name="Cantor M.N."/>
            <person name="Hua S.X."/>
        </authorList>
    </citation>
    <scope>NUCLEOTIDE SEQUENCE [LARGE SCALE GENOMIC DNA]</scope>
    <source>
        <strain evidence="2 3">Ve08.2h10</strain>
    </source>
</reference>
<accession>A0A0D0DBW6</accession>
<dbReference type="OrthoDB" id="2686965at2759"/>
<sequence length="175" mass="19523">MYQEIQPTPSTYPKVRWWKQSQFDEFVLSPEGTVAKLGSVPYLETEDGEAVSNKSLKVICQTLCGAWTKLANHGKAPQTWWTLSASGSELFTLLMEAAHPLFKLAEDSWKLKTLTTYPYPSWCATHLNDNCQLLPKGKKAVKEEDDENTVPTGGNLKRKGSNSHPKGFGKCFKGV</sequence>
<dbReference type="HOGENOM" id="CLU_069664_1_1_1"/>
<keyword evidence="3" id="KW-1185">Reference proteome</keyword>
<dbReference type="InParanoid" id="A0A0D0DBW6"/>
<evidence type="ECO:0000256" key="1">
    <source>
        <dbReference type="SAM" id="MobiDB-lite"/>
    </source>
</evidence>
<dbReference type="Proteomes" id="UP000054538">
    <property type="component" value="Unassembled WGS sequence"/>
</dbReference>
<reference evidence="3" key="2">
    <citation type="submission" date="2015-01" db="EMBL/GenBank/DDBJ databases">
        <title>Evolutionary Origins and Diversification of the Mycorrhizal Mutualists.</title>
        <authorList>
            <consortium name="DOE Joint Genome Institute"/>
            <consortium name="Mycorrhizal Genomics Consortium"/>
            <person name="Kohler A."/>
            <person name="Kuo A."/>
            <person name="Nagy L.G."/>
            <person name="Floudas D."/>
            <person name="Copeland A."/>
            <person name="Barry K.W."/>
            <person name="Cichocki N."/>
            <person name="Veneault-Fourrey C."/>
            <person name="LaButti K."/>
            <person name="Lindquist E.A."/>
            <person name="Lipzen A."/>
            <person name="Lundell T."/>
            <person name="Morin E."/>
            <person name="Murat C."/>
            <person name="Riley R."/>
            <person name="Ohm R."/>
            <person name="Sun H."/>
            <person name="Tunlid A."/>
            <person name="Henrissat B."/>
            <person name="Grigoriev I.V."/>
            <person name="Hibbett D.S."/>
            <person name="Martin F."/>
        </authorList>
    </citation>
    <scope>NUCLEOTIDE SEQUENCE [LARGE SCALE GENOMIC DNA]</scope>
    <source>
        <strain evidence="3">Ve08.2h10</strain>
    </source>
</reference>
<proteinExistence type="predicted"/>